<sequence length="278" mass="31787">MLNDFTGEILKYVVCYSGGHSSALVAVEAVRKYGKENVILLNHNISSIVEHADIKRFKEEVADYLGVEITYANMDNFEDMPPLKVAVELSGFQFAPGQALCTYNLKTKPFYKWLKDNYPATPEHLNQEITILYGFDMNEKHRIIRRSGLLGAKGYYTDFPLALWDRTIQNIEEIGIERPITYDIFKHANCIGCLKAGRQHWYVVYCLYPELFKEAVEAESFIGHSIIKGIYLDEIEPKFAQMKERGVVPTDKTGSATFWASVRKELKEEDSMPCECAI</sequence>
<proteinExistence type="predicted"/>
<dbReference type="InterPro" id="IPR014729">
    <property type="entry name" value="Rossmann-like_a/b/a_fold"/>
</dbReference>
<comment type="caution">
    <text evidence="1">The sequence shown here is derived from an EMBL/GenBank/DDBJ whole genome shotgun (WGS) entry which is preliminary data.</text>
</comment>
<evidence type="ECO:0000313" key="1">
    <source>
        <dbReference type="EMBL" id="MPM00588.1"/>
    </source>
</evidence>
<dbReference type="SUPFAM" id="SSF52402">
    <property type="entry name" value="Adenine nucleotide alpha hydrolases-like"/>
    <property type="match status" value="1"/>
</dbReference>
<name>A0A644WAP8_9ZZZZ</name>
<gene>
    <name evidence="1" type="ORF">SDC9_46815</name>
</gene>
<organism evidence="1">
    <name type="scientific">bioreactor metagenome</name>
    <dbReference type="NCBI Taxonomy" id="1076179"/>
    <lineage>
        <taxon>unclassified sequences</taxon>
        <taxon>metagenomes</taxon>
        <taxon>ecological metagenomes</taxon>
    </lineage>
</organism>
<dbReference type="AlphaFoldDB" id="A0A644WAP8"/>
<protein>
    <recommendedName>
        <fullName evidence="2">Phosphoadenosine phosphosulphate reductase domain-containing protein</fullName>
    </recommendedName>
</protein>
<accession>A0A644WAP8</accession>
<dbReference type="EMBL" id="VSSQ01000739">
    <property type="protein sequence ID" value="MPM00588.1"/>
    <property type="molecule type" value="Genomic_DNA"/>
</dbReference>
<dbReference type="Gene3D" id="3.40.50.620">
    <property type="entry name" value="HUPs"/>
    <property type="match status" value="1"/>
</dbReference>
<evidence type="ECO:0008006" key="2">
    <source>
        <dbReference type="Google" id="ProtNLM"/>
    </source>
</evidence>
<reference evidence="1" key="1">
    <citation type="submission" date="2019-08" db="EMBL/GenBank/DDBJ databases">
        <authorList>
            <person name="Kucharzyk K."/>
            <person name="Murdoch R.W."/>
            <person name="Higgins S."/>
            <person name="Loffler F."/>
        </authorList>
    </citation>
    <scope>NUCLEOTIDE SEQUENCE</scope>
</reference>